<keyword evidence="4" id="KW-1185">Reference proteome</keyword>
<comment type="caution">
    <text evidence="3">The sequence shown here is derived from an EMBL/GenBank/DDBJ whole genome shotgun (WGS) entry which is preliminary data.</text>
</comment>
<protein>
    <recommendedName>
        <fullName evidence="5">DUF4382 domain-containing protein</fullName>
    </recommendedName>
</protein>
<dbReference type="RefSeq" id="WP_265265742.1">
    <property type="nucleotide sequence ID" value="NZ_JAIHOM010000094.1"/>
</dbReference>
<dbReference type="EMBL" id="JAIHOM010000094">
    <property type="protein sequence ID" value="MCW6037866.1"/>
    <property type="molecule type" value="Genomic_DNA"/>
</dbReference>
<feature type="region of interest" description="Disordered" evidence="1">
    <location>
        <begin position="25"/>
        <end position="45"/>
    </location>
</feature>
<dbReference type="Proteomes" id="UP001526426">
    <property type="component" value="Unassembled WGS sequence"/>
</dbReference>
<keyword evidence="2" id="KW-0732">Signal</keyword>
<evidence type="ECO:0000256" key="1">
    <source>
        <dbReference type="SAM" id="MobiDB-lite"/>
    </source>
</evidence>
<evidence type="ECO:0000256" key="2">
    <source>
        <dbReference type="SAM" id="SignalP"/>
    </source>
</evidence>
<feature type="compositionally biased region" description="Low complexity" evidence="1">
    <location>
        <begin position="25"/>
        <end position="34"/>
    </location>
</feature>
<organism evidence="3 4">
    <name type="scientific">Spirulina subsalsa FACHB-351</name>
    <dbReference type="NCBI Taxonomy" id="234711"/>
    <lineage>
        <taxon>Bacteria</taxon>
        <taxon>Bacillati</taxon>
        <taxon>Cyanobacteriota</taxon>
        <taxon>Cyanophyceae</taxon>
        <taxon>Spirulinales</taxon>
        <taxon>Spirulinaceae</taxon>
        <taxon>Spirulina</taxon>
    </lineage>
</organism>
<evidence type="ECO:0008006" key="5">
    <source>
        <dbReference type="Google" id="ProtNLM"/>
    </source>
</evidence>
<feature type="chain" id="PRO_5046389230" description="DUF4382 domain-containing protein" evidence="2">
    <location>
        <begin position="21"/>
        <end position="284"/>
    </location>
</feature>
<accession>A0ABT3L8N1</accession>
<gene>
    <name evidence="3" type="ORF">K4A83_16525</name>
</gene>
<evidence type="ECO:0000313" key="3">
    <source>
        <dbReference type="EMBL" id="MCW6037866.1"/>
    </source>
</evidence>
<name>A0ABT3L8N1_9CYAN</name>
<reference evidence="3 4" key="1">
    <citation type="submission" date="2021-08" db="EMBL/GenBank/DDBJ databases">
        <title>Draft genome sequence of Spirulina subsalsa with high tolerance to salinity and hype-accumulation of phycocyanin.</title>
        <authorList>
            <person name="Pei H."/>
            <person name="Jiang L."/>
        </authorList>
    </citation>
    <scope>NUCLEOTIDE SEQUENCE [LARGE SCALE GENOMIC DNA]</scope>
    <source>
        <strain evidence="3 4">FACHB-351</strain>
    </source>
</reference>
<evidence type="ECO:0000313" key="4">
    <source>
        <dbReference type="Proteomes" id="UP001526426"/>
    </source>
</evidence>
<feature type="signal peptide" evidence="2">
    <location>
        <begin position="1"/>
        <end position="20"/>
    </location>
</feature>
<sequence>MYKGFLLASLVLFVPVGLWGCQPATETPSETTAETENDLAANGGESGTLTLIADAEDRMREGFVSKDGWRLEFEEVYVTFNNVRAYQADPAFDPETDTTPNSTRVVELITSPQTVDLVGGEEETPTVVTKTAPAGHYNALYWEMVPAEMGEATGSSLFLKGTATKEGRSIDFAIALDKPVSHYCGEYVGDVRKGFLPNEETAELEMTLHFDHFFGRSDRDPDESPNAEAIGFEPFAQLAEGDSLTINSEQLRARLSEEDYQTLVFSVTELGHVGEGHCRVEPLS</sequence>
<proteinExistence type="predicted"/>